<dbReference type="SMART" id="SM00448">
    <property type="entry name" value="REC"/>
    <property type="match status" value="1"/>
</dbReference>
<feature type="domain" description="CheB-type methylesterase" evidence="9">
    <location>
        <begin position="145"/>
        <end position="340"/>
    </location>
</feature>
<evidence type="ECO:0000313" key="11">
    <source>
        <dbReference type="Proteomes" id="UP000286594"/>
    </source>
</evidence>
<comment type="domain">
    <text evidence="5">Contains a C-terminal catalytic domain, and an N-terminal region which modulates catalytic activity.</text>
</comment>
<feature type="domain" description="Response regulatory" evidence="8">
    <location>
        <begin position="7"/>
        <end position="124"/>
    </location>
</feature>
<dbReference type="PIRSF" id="PIRSF000876">
    <property type="entry name" value="RR_chemtxs_CheB"/>
    <property type="match status" value="1"/>
</dbReference>
<dbReference type="Proteomes" id="UP000286594">
    <property type="component" value="Unassembled WGS sequence"/>
</dbReference>
<comment type="similarity">
    <text evidence="5">Belongs to the CheB family.</text>
</comment>
<organism evidence="10 11">
    <name type="scientific">Paenirhodobacter ferrireducens</name>
    <dbReference type="NCBI Taxonomy" id="1215032"/>
    <lineage>
        <taxon>Bacteria</taxon>
        <taxon>Pseudomonadati</taxon>
        <taxon>Pseudomonadota</taxon>
        <taxon>Alphaproteobacteria</taxon>
        <taxon>Rhodobacterales</taxon>
        <taxon>Rhodobacter group</taxon>
        <taxon>Paenirhodobacter</taxon>
    </lineage>
</organism>
<feature type="modified residue" description="4-aspartylphosphate" evidence="5 7">
    <location>
        <position position="58"/>
    </location>
</feature>
<dbReference type="GO" id="GO:0050568">
    <property type="term" value="F:protein-glutamine glutaminase activity"/>
    <property type="evidence" value="ECO:0007669"/>
    <property type="project" value="UniProtKB-UniRule"/>
</dbReference>
<evidence type="ECO:0000256" key="7">
    <source>
        <dbReference type="PROSITE-ProRule" id="PRU00169"/>
    </source>
</evidence>
<dbReference type="EC" id="3.5.1.44" evidence="5"/>
<dbReference type="GO" id="GO:0008984">
    <property type="term" value="F:protein-glutamate methylesterase activity"/>
    <property type="evidence" value="ECO:0007669"/>
    <property type="project" value="UniProtKB-UniRule"/>
</dbReference>
<evidence type="ECO:0000256" key="4">
    <source>
        <dbReference type="ARBA" id="ARBA00048267"/>
    </source>
</evidence>
<dbReference type="HAMAP" id="MF_00099">
    <property type="entry name" value="CheB_chemtxs"/>
    <property type="match status" value="1"/>
</dbReference>
<keyword evidence="1 5" id="KW-0963">Cytoplasm</keyword>
<feature type="active site" evidence="5 6">
    <location>
        <position position="187"/>
    </location>
</feature>
<keyword evidence="10" id="KW-0489">Methyltransferase</keyword>
<comment type="catalytic activity">
    <reaction evidence="5">
        <text>L-glutaminyl-[protein] + H2O = L-glutamyl-[protein] + NH4(+)</text>
        <dbReference type="Rhea" id="RHEA:16441"/>
        <dbReference type="Rhea" id="RHEA-COMP:10207"/>
        <dbReference type="Rhea" id="RHEA-COMP:10208"/>
        <dbReference type="ChEBI" id="CHEBI:15377"/>
        <dbReference type="ChEBI" id="CHEBI:28938"/>
        <dbReference type="ChEBI" id="CHEBI:29973"/>
        <dbReference type="ChEBI" id="CHEBI:30011"/>
        <dbReference type="EC" id="3.5.1.44"/>
    </reaction>
</comment>
<keyword evidence="2 5" id="KW-0145">Chemotaxis</keyword>
<feature type="active site" evidence="5 6">
    <location>
        <position position="161"/>
    </location>
</feature>
<dbReference type="NCBIfam" id="NF001965">
    <property type="entry name" value="PRK00742.1"/>
    <property type="match status" value="1"/>
</dbReference>
<dbReference type="SUPFAM" id="SSF52738">
    <property type="entry name" value="Methylesterase CheB, C-terminal domain"/>
    <property type="match status" value="1"/>
</dbReference>
<dbReference type="InterPro" id="IPR035909">
    <property type="entry name" value="CheB_C"/>
</dbReference>
<protein>
    <recommendedName>
        <fullName evidence="5">Protein-glutamate methylesterase/protein-glutamine glutaminase</fullName>
        <ecNumber evidence="5">3.1.1.61</ecNumber>
        <ecNumber evidence="5">3.5.1.44</ecNumber>
    </recommendedName>
</protein>
<comment type="function">
    <text evidence="5">Involved in chemotaxis. Part of a chemotaxis signal transduction system that modulates chemotaxis in response to various stimuli. Catalyzes the demethylation of specific methylglutamate residues introduced into the chemoreceptors (methyl-accepting chemotaxis proteins or MCP) by CheR. Also mediates the irreversible deamidation of specific glutamine residues to glutamic acid.</text>
</comment>
<evidence type="ECO:0000259" key="8">
    <source>
        <dbReference type="PROSITE" id="PS50110"/>
    </source>
</evidence>
<evidence type="ECO:0000256" key="1">
    <source>
        <dbReference type="ARBA" id="ARBA00022490"/>
    </source>
</evidence>
<proteinExistence type="inferred from homology"/>
<dbReference type="EMBL" id="SAVB01000026">
    <property type="protein sequence ID" value="RWR45075.1"/>
    <property type="molecule type" value="Genomic_DNA"/>
</dbReference>
<keyword evidence="3 5" id="KW-0378">Hydrolase</keyword>
<dbReference type="GO" id="GO:0032259">
    <property type="term" value="P:methylation"/>
    <property type="evidence" value="ECO:0007669"/>
    <property type="project" value="UniProtKB-KW"/>
</dbReference>
<comment type="PTM">
    <text evidence="5">Phosphorylated by CheA. Phosphorylation of the N-terminal regulatory domain activates the methylesterase activity.</text>
</comment>
<dbReference type="PANTHER" id="PTHR42872:SF6">
    <property type="entry name" value="PROTEIN-GLUTAMATE METHYLESTERASE_PROTEIN-GLUTAMINE GLUTAMINASE"/>
    <property type="match status" value="1"/>
</dbReference>
<accession>A0A443L765</accession>
<feature type="active site" evidence="5 6">
    <location>
        <position position="282"/>
    </location>
</feature>
<dbReference type="GO" id="GO:0005737">
    <property type="term" value="C:cytoplasm"/>
    <property type="evidence" value="ECO:0007669"/>
    <property type="project" value="UniProtKB-SubCell"/>
</dbReference>
<dbReference type="Gene3D" id="3.40.50.2300">
    <property type="match status" value="1"/>
</dbReference>
<dbReference type="Pfam" id="PF00072">
    <property type="entry name" value="Response_reg"/>
    <property type="match status" value="1"/>
</dbReference>
<comment type="catalytic activity">
    <reaction evidence="4 5">
        <text>[protein]-L-glutamate 5-O-methyl ester + H2O = L-glutamyl-[protein] + methanol + H(+)</text>
        <dbReference type="Rhea" id="RHEA:23236"/>
        <dbReference type="Rhea" id="RHEA-COMP:10208"/>
        <dbReference type="Rhea" id="RHEA-COMP:10311"/>
        <dbReference type="ChEBI" id="CHEBI:15377"/>
        <dbReference type="ChEBI" id="CHEBI:15378"/>
        <dbReference type="ChEBI" id="CHEBI:17790"/>
        <dbReference type="ChEBI" id="CHEBI:29973"/>
        <dbReference type="ChEBI" id="CHEBI:82795"/>
        <dbReference type="EC" id="3.1.1.61"/>
    </reaction>
</comment>
<evidence type="ECO:0000256" key="5">
    <source>
        <dbReference type="HAMAP-Rule" id="MF_00099"/>
    </source>
</evidence>
<dbReference type="EC" id="3.1.1.61" evidence="5"/>
<dbReference type="PROSITE" id="PS50122">
    <property type="entry name" value="CHEB"/>
    <property type="match status" value="1"/>
</dbReference>
<keyword evidence="10" id="KW-0808">Transferase</keyword>
<sequence>MARLPKRVLIVDDSPTIRGLIRAVLRPDPRLEVVGDAADPYEARELIKALQPDVLTLDVEMPRMDGLAFLEKLMRLRPLPVVMVSSETQKGSRAALEALALGAVECIGKPVSGRFAAAFGDLADLLVAAAGARLRQPGPRRQVSPATGFDWNGRLVLIGSSTGGVDALETLLAGYPENCPPTLITQHMPESFLASFAKRLAGRIAPRMALAREGEPLVQGMVALAPGGETHLELAPGLPPRCRLRRGEKVGGYRPSVDVLFRSAVPVAERTVAVLLTGMGRDGAAGMLALRQGGARCLAQDEDSSVVFGMPRAALEIGAAERAVALPEMSAAILDLCRAPDRRLA</sequence>
<dbReference type="GO" id="GO:0008168">
    <property type="term" value="F:methyltransferase activity"/>
    <property type="evidence" value="ECO:0007669"/>
    <property type="project" value="UniProtKB-KW"/>
</dbReference>
<evidence type="ECO:0000256" key="2">
    <source>
        <dbReference type="ARBA" id="ARBA00022500"/>
    </source>
</evidence>
<dbReference type="Pfam" id="PF01339">
    <property type="entry name" value="CheB_methylest"/>
    <property type="match status" value="1"/>
</dbReference>
<dbReference type="SUPFAM" id="SSF52172">
    <property type="entry name" value="CheY-like"/>
    <property type="match status" value="1"/>
</dbReference>
<dbReference type="AlphaFoldDB" id="A0A443L765"/>
<evidence type="ECO:0000313" key="10">
    <source>
        <dbReference type="EMBL" id="RWR45075.1"/>
    </source>
</evidence>
<dbReference type="CDD" id="cd17541">
    <property type="entry name" value="REC_CheB-like"/>
    <property type="match status" value="1"/>
</dbReference>
<dbReference type="OrthoDB" id="9793421at2"/>
<dbReference type="GO" id="GO:0000156">
    <property type="term" value="F:phosphorelay response regulator activity"/>
    <property type="evidence" value="ECO:0007669"/>
    <property type="project" value="InterPro"/>
</dbReference>
<dbReference type="GO" id="GO:0006935">
    <property type="term" value="P:chemotaxis"/>
    <property type="evidence" value="ECO:0007669"/>
    <property type="project" value="UniProtKB-UniRule"/>
</dbReference>
<dbReference type="InterPro" id="IPR000673">
    <property type="entry name" value="Sig_transdc_resp-reg_Me-estase"/>
</dbReference>
<dbReference type="RefSeq" id="WP_128151534.1">
    <property type="nucleotide sequence ID" value="NZ_SAVB01000026.1"/>
</dbReference>
<keyword evidence="11" id="KW-1185">Reference proteome</keyword>
<dbReference type="InterPro" id="IPR001789">
    <property type="entry name" value="Sig_transdc_resp-reg_receiver"/>
</dbReference>
<dbReference type="Gene3D" id="3.40.50.180">
    <property type="entry name" value="Methylesterase CheB, C-terminal domain"/>
    <property type="match status" value="1"/>
</dbReference>
<evidence type="ECO:0000256" key="3">
    <source>
        <dbReference type="ARBA" id="ARBA00022801"/>
    </source>
</evidence>
<gene>
    <name evidence="5 10" type="primary">cheB</name>
    <name evidence="10" type="ORF">EOW65_17160</name>
</gene>
<dbReference type="InterPro" id="IPR008248">
    <property type="entry name" value="CheB-like"/>
</dbReference>
<reference evidence="10 11" key="1">
    <citation type="submission" date="2019-01" db="EMBL/GenBank/DDBJ databases">
        <title>Sinorhodobacter populi sp. nov. isolated from the symptomatic bark tissue of Populus euramericana canker.</title>
        <authorList>
            <person name="Xu G."/>
        </authorList>
    </citation>
    <scope>NUCLEOTIDE SEQUENCE [LARGE SCALE GENOMIC DNA]</scope>
    <source>
        <strain evidence="10 11">CCTCC AB2012026</strain>
    </source>
</reference>
<dbReference type="PANTHER" id="PTHR42872">
    <property type="entry name" value="PROTEIN-GLUTAMATE METHYLESTERASE/PROTEIN-GLUTAMINE GLUTAMINASE"/>
    <property type="match status" value="1"/>
</dbReference>
<keyword evidence="5 7" id="KW-0597">Phosphoprotein</keyword>
<comment type="subcellular location">
    <subcellularLocation>
        <location evidence="5">Cytoplasm</location>
    </subcellularLocation>
</comment>
<name>A0A443L765_9RHOB</name>
<dbReference type="CDD" id="cd16432">
    <property type="entry name" value="CheB_Rec"/>
    <property type="match status" value="1"/>
</dbReference>
<dbReference type="PROSITE" id="PS50110">
    <property type="entry name" value="RESPONSE_REGULATORY"/>
    <property type="match status" value="1"/>
</dbReference>
<dbReference type="InterPro" id="IPR011006">
    <property type="entry name" value="CheY-like_superfamily"/>
</dbReference>
<comment type="caution">
    <text evidence="10">The sequence shown here is derived from an EMBL/GenBank/DDBJ whole genome shotgun (WGS) entry which is preliminary data.</text>
</comment>
<evidence type="ECO:0000259" key="9">
    <source>
        <dbReference type="PROSITE" id="PS50122"/>
    </source>
</evidence>
<evidence type="ECO:0000256" key="6">
    <source>
        <dbReference type="PROSITE-ProRule" id="PRU00050"/>
    </source>
</evidence>